<accession>A0A2U1J2B7</accession>
<keyword evidence="4 8" id="KW-0274">FAD</keyword>
<dbReference type="GO" id="GO:0005739">
    <property type="term" value="C:mitochondrion"/>
    <property type="evidence" value="ECO:0007669"/>
    <property type="project" value="UniProtKB-SubCell"/>
</dbReference>
<dbReference type="SUPFAM" id="SSF51971">
    <property type="entry name" value="Nucleotide-binding domain"/>
    <property type="match status" value="1"/>
</dbReference>
<feature type="binding site" evidence="10">
    <location>
        <position position="264"/>
    </location>
    <ligand>
        <name>NADP(+)</name>
        <dbReference type="ChEBI" id="CHEBI:58349"/>
    </ligand>
</feature>
<feature type="binding site" evidence="10">
    <location>
        <position position="455"/>
    </location>
    <ligand>
        <name>NADP(+)</name>
        <dbReference type="ChEBI" id="CHEBI:58349"/>
    </ligand>
</feature>
<protein>
    <recommendedName>
        <fullName evidence="8">NADPH:adrenodoxin oxidoreductase, mitochondrial</fullName>
        <ecNumber evidence="8">1.18.1.6</ecNumber>
    </recommendedName>
</protein>
<evidence type="ECO:0000313" key="11">
    <source>
        <dbReference type="EMBL" id="PVZ99183.1"/>
    </source>
</evidence>
<comment type="catalytic activity">
    <reaction evidence="7 8">
        <text>2 reduced [adrenodoxin] + NADP(+) + H(+) = 2 oxidized [adrenodoxin] + NADPH</text>
        <dbReference type="Rhea" id="RHEA:42312"/>
        <dbReference type="Rhea" id="RHEA-COMP:9998"/>
        <dbReference type="Rhea" id="RHEA-COMP:9999"/>
        <dbReference type="ChEBI" id="CHEBI:15378"/>
        <dbReference type="ChEBI" id="CHEBI:33737"/>
        <dbReference type="ChEBI" id="CHEBI:33738"/>
        <dbReference type="ChEBI" id="CHEBI:57783"/>
        <dbReference type="ChEBI" id="CHEBI:58349"/>
        <dbReference type="EC" id="1.18.1.6"/>
    </reaction>
</comment>
<keyword evidence="12" id="KW-1185">Reference proteome</keyword>
<dbReference type="EC" id="1.18.1.6" evidence="8"/>
<evidence type="ECO:0000256" key="6">
    <source>
        <dbReference type="ARBA" id="ARBA00023002"/>
    </source>
</evidence>
<comment type="similarity">
    <text evidence="2 8">Belongs to the ferredoxin--NADP reductase type 1 family.</text>
</comment>
<evidence type="ECO:0000256" key="10">
    <source>
        <dbReference type="PIRSR" id="PIRSR000362-2"/>
    </source>
</evidence>
<evidence type="ECO:0000256" key="2">
    <source>
        <dbReference type="ARBA" id="ARBA00008312"/>
    </source>
</evidence>
<feature type="binding site" evidence="9">
    <location>
        <position position="85"/>
    </location>
    <ligand>
        <name>FAD</name>
        <dbReference type="ChEBI" id="CHEBI:57692"/>
    </ligand>
</feature>
<evidence type="ECO:0000313" key="12">
    <source>
        <dbReference type="Proteomes" id="UP000245591"/>
    </source>
</evidence>
<dbReference type="PIRSF" id="PIRSF000362">
    <property type="entry name" value="FNR"/>
    <property type="match status" value="1"/>
</dbReference>
<dbReference type="AlphaFoldDB" id="A0A2U1J2B7"/>
<feature type="binding site" evidence="9">
    <location>
        <position position="448"/>
    </location>
    <ligand>
        <name>FAD</name>
        <dbReference type="ChEBI" id="CHEBI:57692"/>
    </ligand>
</feature>
<evidence type="ECO:0000256" key="5">
    <source>
        <dbReference type="ARBA" id="ARBA00022857"/>
    </source>
</evidence>
<evidence type="ECO:0000256" key="4">
    <source>
        <dbReference type="ARBA" id="ARBA00022827"/>
    </source>
</evidence>
<name>A0A2U1J2B7_SMIAN</name>
<dbReference type="Gene3D" id="3.50.50.60">
    <property type="entry name" value="FAD/NAD(P)-binding domain"/>
    <property type="match status" value="1"/>
</dbReference>
<dbReference type="Proteomes" id="UP000245591">
    <property type="component" value="Unassembled WGS sequence"/>
</dbReference>
<dbReference type="InterPro" id="IPR036188">
    <property type="entry name" value="FAD/NAD-bd_sf"/>
</dbReference>
<keyword evidence="6 8" id="KW-0560">Oxidoreductase</keyword>
<keyword evidence="8" id="KW-0496">Mitochondrion</keyword>
<comment type="subcellular location">
    <subcellularLocation>
        <location evidence="8">Mitochondrion</location>
    </subcellularLocation>
</comment>
<dbReference type="PANTHER" id="PTHR48467">
    <property type="entry name" value="GLUTAMATE SYNTHASE 1 [NADH], CHLOROPLASTIC-LIKE"/>
    <property type="match status" value="1"/>
</dbReference>
<evidence type="ECO:0000256" key="3">
    <source>
        <dbReference type="ARBA" id="ARBA00022630"/>
    </source>
</evidence>
<organism evidence="11 12">
    <name type="scientific">Smittium angustum</name>
    <dbReference type="NCBI Taxonomy" id="133377"/>
    <lineage>
        <taxon>Eukaryota</taxon>
        <taxon>Fungi</taxon>
        <taxon>Fungi incertae sedis</taxon>
        <taxon>Zoopagomycota</taxon>
        <taxon>Kickxellomycotina</taxon>
        <taxon>Harpellomycetes</taxon>
        <taxon>Harpellales</taxon>
        <taxon>Legeriomycetaceae</taxon>
        <taxon>Smittium</taxon>
    </lineage>
</organism>
<dbReference type="Gene3D" id="3.40.50.720">
    <property type="entry name" value="NAD(P)-binding Rossmann-like Domain"/>
    <property type="match status" value="1"/>
</dbReference>
<comment type="caution">
    <text evidence="11">The sequence shown here is derived from an EMBL/GenBank/DDBJ whole genome shotgun (WGS) entry which is preliminary data.</text>
</comment>
<evidence type="ECO:0000256" key="1">
    <source>
        <dbReference type="ARBA" id="ARBA00001974"/>
    </source>
</evidence>
<feature type="binding site" evidence="10">
    <location>
        <begin position="252"/>
        <end position="253"/>
    </location>
    <ligand>
        <name>NADP(+)</name>
        <dbReference type="ChEBI" id="CHEBI:58349"/>
    </ligand>
</feature>
<dbReference type="InterPro" id="IPR021163">
    <property type="entry name" value="Ferredox_Rdtase_adrenod"/>
</dbReference>
<evidence type="ECO:0000256" key="8">
    <source>
        <dbReference type="PIRNR" id="PIRNR000362"/>
    </source>
</evidence>
<evidence type="ECO:0000256" key="7">
    <source>
        <dbReference type="ARBA" id="ARBA00048933"/>
    </source>
</evidence>
<dbReference type="PRINTS" id="PR00419">
    <property type="entry name" value="ADXRDTASE"/>
</dbReference>
<comment type="cofactor">
    <cofactor evidence="1 8 9">
        <name>FAD</name>
        <dbReference type="ChEBI" id="CHEBI:57692"/>
    </cofactor>
</comment>
<feature type="binding site" evidence="9">
    <location>
        <position position="56"/>
    </location>
    <ligand>
        <name>FAD</name>
        <dbReference type="ChEBI" id="CHEBI:57692"/>
    </ligand>
</feature>
<evidence type="ECO:0000256" key="9">
    <source>
        <dbReference type="PIRSR" id="PIRSR000362-1"/>
    </source>
</evidence>
<dbReference type="EMBL" id="MBFU01000461">
    <property type="protein sequence ID" value="PVZ99183.1"/>
    <property type="molecule type" value="Genomic_DNA"/>
</dbReference>
<feature type="binding site" evidence="9">
    <location>
        <position position="77"/>
    </location>
    <ligand>
        <name>FAD</name>
        <dbReference type="ChEBI" id="CHEBI:57692"/>
    </ligand>
</feature>
<dbReference type="InterPro" id="IPR055275">
    <property type="entry name" value="Ferredox_Rdtase"/>
</dbReference>
<reference evidence="11 12" key="1">
    <citation type="journal article" date="2018" name="MBio">
        <title>Comparative Genomics Reveals the Core Gene Toolbox for the Fungus-Insect Symbiosis.</title>
        <authorList>
            <person name="Wang Y."/>
            <person name="Stata M."/>
            <person name="Wang W."/>
            <person name="Stajich J.E."/>
            <person name="White M.M."/>
            <person name="Moncalvo J.M."/>
        </authorList>
    </citation>
    <scope>NUCLEOTIDE SEQUENCE [LARGE SCALE GENOMIC DNA]</scope>
    <source>
        <strain evidence="11 12">AUS-126-30</strain>
    </source>
</reference>
<keyword evidence="5 8" id="KW-0521">NADP</keyword>
<dbReference type="GO" id="GO:0016491">
    <property type="term" value="F:oxidoreductase activity"/>
    <property type="evidence" value="ECO:0007669"/>
    <property type="project" value="UniProtKB-KW"/>
</dbReference>
<keyword evidence="3 8" id="KW-0285">Flavoprotein</keyword>
<dbReference type="SUPFAM" id="SSF51905">
    <property type="entry name" value="FAD/NAD(P)-binding domain"/>
    <property type="match status" value="1"/>
</dbReference>
<feature type="binding site" evidence="9">
    <location>
        <position position="121"/>
    </location>
    <ligand>
        <name>FAD</name>
        <dbReference type="ChEBI" id="CHEBI:57692"/>
    </ligand>
</feature>
<feature type="binding site" evidence="9">
    <location>
        <begin position="455"/>
        <end position="457"/>
    </location>
    <ligand>
        <name>FAD</name>
        <dbReference type="ChEBI" id="CHEBI:57692"/>
    </ligand>
</feature>
<proteinExistence type="inferred from homology"/>
<dbReference type="PANTHER" id="PTHR48467:SF1">
    <property type="entry name" value="GLUTAMATE SYNTHASE 1 [NADH], CHLOROPLASTIC-LIKE"/>
    <property type="match status" value="1"/>
</dbReference>
<gene>
    <name evidence="11" type="ORF">BB558_004800</name>
</gene>
<sequence length="547" mass="61265">MWQPASISTTCITLLRSRNFHSSTQTRRLLSNALKKQSFFQKRSKHHVAIVGAGPAGFYTASKLLDKRPDVLIDLFEKLPIPYGLVRFGVAPDHPEVKSCSHKFDQVGMDPRVRYFGNVKVGLQGLPVEKLSEVYDAIVFSYGTSVDKKLGIPGENGFRHSKLGHNLGGIHSGRDFVNFYNGYPFVQDFFDTNFFASGVTNRAAVFGMGNVALDIARIMLLDIETLSKTDITNRAIEVLSNSKINHVDIIGRRGPIQSAFTTKELRELLTLPNVRLKIDSTLFKNTVSTEQSKEAIRKSRPLKRKIELISKYIDEEIPNSPVERLQDSMEFSNSSEGKSWSLRFFESPLEALHPPTLDLITDTFSSTQTIRLGKNSLVYDSDNKASIVSTGHSIDVSYDIAFRSVGYESRPIPGVPFNEKKNIIPNASGRILNPDSDKIIPKLYVSGWLKTGPNGVIANTMQNAFETANAISMDFEKSDLNNLKYVPQKNTIEKVDNTLKLLGAFNNRVDYKSWMKIQEYEDSLGLKVGKPREKITLITEMLKIANS</sequence>